<keyword evidence="5" id="KW-1185">Reference proteome</keyword>
<gene>
    <name evidence="4" type="ORF">NOF55_12095</name>
</gene>
<dbReference type="Gene3D" id="3.40.1190.20">
    <property type="match status" value="1"/>
</dbReference>
<dbReference type="SUPFAM" id="SSF53613">
    <property type="entry name" value="Ribokinase-like"/>
    <property type="match status" value="1"/>
</dbReference>
<evidence type="ECO:0000259" key="3">
    <source>
        <dbReference type="Pfam" id="PF00294"/>
    </source>
</evidence>
<dbReference type="AlphaFoldDB" id="A0AAE3MZB0"/>
<sequence length="319" mass="32791">MRPRQNNHRILVLGGAHTDRRGRISGETVAGASNPGRFIVEPGGGAFNAARNLGLLGFSVRLISPRGGDADGEAVSAAAAACGVEDHPFIFLDRQTPSYTAILSEDGNLVIALADMELYRLFSPRRLKISAVRQAFEAADLVVCDANLPEETLSAIAAKARGLGTTLAAIAISPAKAVKLKPALAAFDLVFMNEAEAQVLSGARAASPEEWPALLRRAGLRGGAVTRGAGQIVAFDDTGTFLLTPPVAETVIDVTGAGDAFASGTLAGLLENLPLSQAIRRGAAAAAITIASPHAVAPDIGPELLETMVGLVPPAIVLA</sequence>
<dbReference type="GO" id="GO:0016301">
    <property type="term" value="F:kinase activity"/>
    <property type="evidence" value="ECO:0007669"/>
    <property type="project" value="UniProtKB-KW"/>
</dbReference>
<proteinExistence type="predicted"/>
<name>A0AAE3MZB0_9HYPH</name>
<dbReference type="CDD" id="cd01941">
    <property type="entry name" value="YeiC_kinase_like"/>
    <property type="match status" value="1"/>
</dbReference>
<dbReference type="EMBL" id="JANFPI010000003">
    <property type="protein sequence ID" value="MCX8997843.1"/>
    <property type="molecule type" value="Genomic_DNA"/>
</dbReference>
<protein>
    <submittedName>
        <fullName evidence="4">Carbohydrate kinase family protein</fullName>
    </submittedName>
</protein>
<dbReference type="Pfam" id="PF00294">
    <property type="entry name" value="PfkB"/>
    <property type="match status" value="1"/>
</dbReference>
<evidence type="ECO:0000313" key="5">
    <source>
        <dbReference type="Proteomes" id="UP001208771"/>
    </source>
</evidence>
<comment type="caution">
    <text evidence="4">The sequence shown here is derived from an EMBL/GenBank/DDBJ whole genome shotgun (WGS) entry which is preliminary data.</text>
</comment>
<accession>A0AAE3MZB0</accession>
<evidence type="ECO:0000256" key="2">
    <source>
        <dbReference type="ARBA" id="ARBA00022777"/>
    </source>
</evidence>
<evidence type="ECO:0000313" key="4">
    <source>
        <dbReference type="EMBL" id="MCX8997843.1"/>
    </source>
</evidence>
<evidence type="ECO:0000256" key="1">
    <source>
        <dbReference type="ARBA" id="ARBA00022679"/>
    </source>
</evidence>
<dbReference type="InterPro" id="IPR029056">
    <property type="entry name" value="Ribokinase-like"/>
</dbReference>
<feature type="domain" description="Carbohydrate kinase PfkB" evidence="3">
    <location>
        <begin position="34"/>
        <end position="296"/>
    </location>
</feature>
<dbReference type="Proteomes" id="UP001208771">
    <property type="component" value="Unassembled WGS sequence"/>
</dbReference>
<dbReference type="PANTHER" id="PTHR10584:SF166">
    <property type="entry name" value="RIBOKINASE"/>
    <property type="match status" value="1"/>
</dbReference>
<organism evidence="4 5">
    <name type="scientific">Ectorhizobium quercum</name>
    <dbReference type="NCBI Taxonomy" id="2965071"/>
    <lineage>
        <taxon>Bacteria</taxon>
        <taxon>Pseudomonadati</taxon>
        <taxon>Pseudomonadota</taxon>
        <taxon>Alphaproteobacteria</taxon>
        <taxon>Hyphomicrobiales</taxon>
        <taxon>Rhizobiaceae</taxon>
        <taxon>Ectorhizobium</taxon>
    </lineage>
</organism>
<keyword evidence="1" id="KW-0808">Transferase</keyword>
<dbReference type="RefSeq" id="WP_306411614.1">
    <property type="nucleotide sequence ID" value="NZ_JANFPI010000003.1"/>
</dbReference>
<dbReference type="InterPro" id="IPR011611">
    <property type="entry name" value="PfkB_dom"/>
</dbReference>
<keyword evidence="2 4" id="KW-0418">Kinase</keyword>
<reference evidence="4" key="1">
    <citation type="submission" date="2022-07" db="EMBL/GenBank/DDBJ databases">
        <title>Ectorhizobium quercum gen.nov., sp. nov.</title>
        <authorList>
            <person name="Ma T."/>
            <person name="Li Y."/>
        </authorList>
    </citation>
    <scope>NUCLEOTIDE SEQUENCE</scope>
    <source>
        <strain evidence="4">BDR2-2</strain>
    </source>
</reference>
<dbReference type="PANTHER" id="PTHR10584">
    <property type="entry name" value="SUGAR KINASE"/>
    <property type="match status" value="1"/>
</dbReference>